<keyword evidence="5" id="KW-0472">Membrane</keyword>
<evidence type="ECO:0000256" key="3">
    <source>
        <dbReference type="ARBA" id="ARBA00022452"/>
    </source>
</evidence>
<evidence type="ECO:0000313" key="9">
    <source>
        <dbReference type="Proteomes" id="UP000253606"/>
    </source>
</evidence>
<evidence type="ECO:0000256" key="2">
    <source>
        <dbReference type="ARBA" id="ARBA00022448"/>
    </source>
</evidence>
<keyword evidence="4" id="KW-0812">Transmembrane</keyword>
<dbReference type="Proteomes" id="UP000253606">
    <property type="component" value="Chromosome"/>
</dbReference>
<keyword evidence="3" id="KW-1134">Transmembrane beta strand</keyword>
<dbReference type="SUPFAM" id="SSF56935">
    <property type="entry name" value="Porins"/>
    <property type="match status" value="1"/>
</dbReference>
<gene>
    <name evidence="8" type="ORF">ACPOL_2628</name>
</gene>
<dbReference type="AlphaFoldDB" id="A0A2Z5FZI5"/>
<dbReference type="PANTHER" id="PTHR30069">
    <property type="entry name" value="TONB-DEPENDENT OUTER MEMBRANE RECEPTOR"/>
    <property type="match status" value="1"/>
</dbReference>
<feature type="domain" description="TonB-dependent transporter Oar-like beta-barrel" evidence="7">
    <location>
        <begin position="175"/>
        <end position="1163"/>
    </location>
</feature>
<dbReference type="InterPro" id="IPR037066">
    <property type="entry name" value="Plug_dom_sf"/>
</dbReference>
<dbReference type="EMBL" id="CP030840">
    <property type="protein sequence ID" value="AXC11944.1"/>
    <property type="molecule type" value="Genomic_DNA"/>
</dbReference>
<dbReference type="InterPro" id="IPR036942">
    <property type="entry name" value="Beta-barrel_TonB_sf"/>
</dbReference>
<evidence type="ECO:0000256" key="1">
    <source>
        <dbReference type="ARBA" id="ARBA00004571"/>
    </source>
</evidence>
<evidence type="ECO:0000313" key="8">
    <source>
        <dbReference type="EMBL" id="AXC11944.1"/>
    </source>
</evidence>
<comment type="subcellular location">
    <subcellularLocation>
        <location evidence="1">Cell outer membrane</location>
        <topology evidence="1">Multi-pass membrane protein</topology>
    </subcellularLocation>
</comment>
<proteinExistence type="predicted"/>
<dbReference type="Pfam" id="PF25183">
    <property type="entry name" value="OMP_b-brl_4"/>
    <property type="match status" value="1"/>
</dbReference>
<keyword evidence="6" id="KW-0998">Cell outer membrane</keyword>
<name>A0A2Z5FZI5_9BACT</name>
<keyword evidence="2" id="KW-0813">Transport</keyword>
<evidence type="ECO:0000256" key="6">
    <source>
        <dbReference type="ARBA" id="ARBA00023237"/>
    </source>
</evidence>
<evidence type="ECO:0000256" key="5">
    <source>
        <dbReference type="ARBA" id="ARBA00023136"/>
    </source>
</evidence>
<dbReference type="GO" id="GO:0044718">
    <property type="term" value="P:siderophore transmembrane transport"/>
    <property type="evidence" value="ECO:0007669"/>
    <property type="project" value="TreeGrafter"/>
</dbReference>
<dbReference type="InterPro" id="IPR039426">
    <property type="entry name" value="TonB-dep_rcpt-like"/>
</dbReference>
<protein>
    <submittedName>
        <fullName evidence="8">Oar protein</fullName>
    </submittedName>
</protein>
<keyword evidence="9" id="KW-1185">Reference proteome</keyword>
<dbReference type="GO" id="GO:0015344">
    <property type="term" value="F:siderophore uptake transmembrane transporter activity"/>
    <property type="evidence" value="ECO:0007669"/>
    <property type="project" value="TreeGrafter"/>
</dbReference>
<dbReference type="PANTHER" id="PTHR30069:SF46">
    <property type="entry name" value="OAR PROTEIN"/>
    <property type="match status" value="1"/>
</dbReference>
<evidence type="ECO:0000256" key="4">
    <source>
        <dbReference type="ARBA" id="ARBA00022692"/>
    </source>
</evidence>
<reference evidence="8 9" key="1">
    <citation type="journal article" date="2018" name="Front. Microbiol.">
        <title>Hydrolytic Capabilities as a Key to Environmental Success: Chitinolytic and Cellulolytic Acidobacteria From Acidic Sub-arctic Soils and Boreal Peatlands.</title>
        <authorList>
            <person name="Belova S.E."/>
            <person name="Ravin N.V."/>
            <person name="Pankratov T.A."/>
            <person name="Rakitin A.L."/>
            <person name="Ivanova A.A."/>
            <person name="Beletsky A.V."/>
            <person name="Mardanov A.V."/>
            <person name="Sinninghe Damste J.S."/>
            <person name="Dedysh S.N."/>
        </authorList>
    </citation>
    <scope>NUCLEOTIDE SEQUENCE [LARGE SCALE GENOMIC DNA]</scope>
    <source>
        <strain evidence="8 9">SBC82</strain>
    </source>
</reference>
<dbReference type="Gene3D" id="2.40.170.20">
    <property type="entry name" value="TonB-dependent receptor, beta-barrel domain"/>
    <property type="match status" value="1"/>
</dbReference>
<dbReference type="Gene3D" id="2.170.130.10">
    <property type="entry name" value="TonB-dependent receptor, plug domain"/>
    <property type="match status" value="1"/>
</dbReference>
<dbReference type="InterPro" id="IPR057601">
    <property type="entry name" value="Oar-like_b-barrel"/>
</dbReference>
<organism evidence="8 9">
    <name type="scientific">Acidisarcina polymorpha</name>
    <dbReference type="NCBI Taxonomy" id="2211140"/>
    <lineage>
        <taxon>Bacteria</taxon>
        <taxon>Pseudomonadati</taxon>
        <taxon>Acidobacteriota</taxon>
        <taxon>Terriglobia</taxon>
        <taxon>Terriglobales</taxon>
        <taxon>Acidobacteriaceae</taxon>
        <taxon>Acidisarcina</taxon>
    </lineage>
</organism>
<sequence length="1170" mass="124921">MTATAAGFKTTVQDKVLLLAAQTFTQNFKLEVGSLSQRVEVTTAPAELETSTASGSTVLDQRELEGVPLNGGQSYMLIGTTPGSQFTTTGFGPAGNSGTRGWDVTNSYTIGGGIVGNNQFTLNGVNITSQTGYGNHSPGEWTVSPNIDSIEEVNVMTSTYDARFGRTSGGTVNIVSKAGGDQYHGTARYAYEGGFMNANNFQNNLSGTPRQGEVQNQFWITAGGPIIKNKLFFFFGFEGYRQSIGSTLLTNVPPAFLRPGYNGNPGVDFSLVQTMDPAEFPTGLPIYQPGTAYCLDGGPVTACNSNHVAQLPFANNAIPGAQINPTAAAVLKFIPLPNIPGTQNLVKGNNYLGHNPDLYDYNQPQIRVDYNLTEKTKLYSYFLYWHGTEFRSNNGLSGVAANGNINWIHQNWVASQDVTHVFSPSLLGDFKISFDRFLEASPDGDLSQQSDPSTLGLSLPLPPTTTSRFLPEFNVGDNWGTGLVGDRTVFGNVSNLDITNNFTLDADLTKTAGAHTLEFGGEIDEFQYGNPGNVGHANGTFGFGSGFTQYNPQNKNCYPATAASGNNNTCTSNAPNGSALASLYLGVPSQPENTNVGPGNIDWNRTVMEGQPVWAVYFQDNWRVNPRLTLNLGIRYDVQRGLRDRFNGLNRGLCLTCVNPISNNATYQANVANGSNQSAWTAAGISPASLDQVLGGVLFTGVDGQSRDAYNTDWSNVGPRLGFAFVVDPKTVVRGGWGLMYSYGLEGGSNIGSYQSTNYTTSTDGGNTPTGNFQSGSPFASGLLAPTGNTLGLETDLGNGGVQSDFPDRKIPMEQILSLGFQRELPGGIVLDARYAGNFTSRLRTFLWINGTASLAQIKAAIANPQVFNQQVPNPYYGVAGMSGPGQCGTSTTVQAVALILPLSQYCSPGSRGLVGQYNAPLGRNWYDALEVKLNRRVTGGAGRGLSLQVAYTYSKTINGDGYQNGWPYQDPFQQHWIAGTDRTHVLSATSVYDLPFGKGRMFVANPDRAVGYLINGWTLSGVFNAQSGTPVSVNTGYYYTCPGTSYRPAGGTSVGNGRWFSGNTSCWTGIPTYGLANLEGKTAQVRNPTIPTLDLSLEKNTPITERVTFGLRLDAFNSLNSVLFGGPDTNPGDGPATFSPTSGWSGFGAVGAQQQNFPRVLQIGGKISF</sequence>
<accession>A0A2Z5FZI5</accession>
<evidence type="ECO:0000259" key="7">
    <source>
        <dbReference type="Pfam" id="PF25183"/>
    </source>
</evidence>
<dbReference type="GO" id="GO:0009279">
    <property type="term" value="C:cell outer membrane"/>
    <property type="evidence" value="ECO:0007669"/>
    <property type="project" value="UniProtKB-SubCell"/>
</dbReference>
<dbReference type="KEGG" id="abas:ACPOL_2628"/>